<dbReference type="PANTHER" id="PTHR12592">
    <property type="entry name" value="ATP-DEPENDENT (S)-NAD(P)H-HYDRATE DEHYDRATASE FAMILY MEMBER"/>
    <property type="match status" value="1"/>
</dbReference>
<comment type="similarity">
    <text evidence="18">Belongs to the NnrE/AIBP family.</text>
</comment>
<dbReference type="Pfam" id="PF03853">
    <property type="entry name" value="YjeF_N"/>
    <property type="match status" value="1"/>
</dbReference>
<protein>
    <recommendedName>
        <fullName evidence="19">Bifunctional NAD(P)H-hydrate repair enzyme</fullName>
    </recommendedName>
    <alternativeName>
        <fullName evidence="19">Nicotinamide nucleotide repair protein</fullName>
    </alternativeName>
    <domain>
        <recommendedName>
            <fullName evidence="19">ADP-dependent (S)-NAD(P)H-hydrate dehydratase</fullName>
            <ecNumber evidence="19">4.2.1.136</ecNumber>
        </recommendedName>
        <alternativeName>
            <fullName evidence="19">ADP-dependent NAD(P)HX dehydratase</fullName>
        </alternativeName>
    </domain>
    <domain>
        <recommendedName>
            <fullName evidence="19">NAD(P)H-hydrate epimerase</fullName>
            <ecNumber evidence="19">5.1.99.6</ecNumber>
        </recommendedName>
    </domain>
</protein>
<dbReference type="EC" id="5.1.99.6" evidence="19"/>
<evidence type="ECO:0000256" key="13">
    <source>
        <dbReference type="ARBA" id="ARBA00023268"/>
    </source>
</evidence>
<dbReference type="SUPFAM" id="SSF53613">
    <property type="entry name" value="Ribokinase-like"/>
    <property type="match status" value="1"/>
</dbReference>
<feature type="binding site" evidence="18">
    <location>
        <position position="59"/>
    </location>
    <ligand>
        <name>K(+)</name>
        <dbReference type="ChEBI" id="CHEBI:29103"/>
    </ligand>
</feature>
<evidence type="ECO:0000256" key="7">
    <source>
        <dbReference type="ARBA" id="ARBA00022840"/>
    </source>
</evidence>
<comment type="caution">
    <text evidence="22">The sequence shown here is derived from an EMBL/GenBank/DDBJ whole genome shotgun (WGS) entry which is preliminary data.</text>
</comment>
<feature type="binding site" evidence="17">
    <location>
        <position position="325"/>
    </location>
    <ligand>
        <name>(6S)-NADPHX</name>
        <dbReference type="ChEBI" id="CHEBI:64076"/>
    </ligand>
</feature>
<comment type="similarity">
    <text evidence="3 19">In the N-terminal section; belongs to the NnrE/AIBP family.</text>
</comment>
<feature type="domain" description="YjeF N-terminal" evidence="21">
    <location>
        <begin position="9"/>
        <end position="217"/>
    </location>
</feature>
<comment type="function">
    <text evidence="17">Catalyzes the dehydration of the S-form of NAD(P)HX at the expense of ADP, which is converted to AMP. Together with NAD(P)HX epimerase, which catalyzes the epimerization of the S- and R-forms, the enzyme allows the repair of both epimers of NAD(P)HX, a damaged form of NAD(P)H that is a result of enzymatic or heat-dependent hydration.</text>
</comment>
<comment type="catalytic activity">
    <reaction evidence="2 18 19">
        <text>(6R)-NADPHX = (6S)-NADPHX</text>
        <dbReference type="Rhea" id="RHEA:32227"/>
        <dbReference type="ChEBI" id="CHEBI:64076"/>
        <dbReference type="ChEBI" id="CHEBI:64077"/>
        <dbReference type="EC" id="5.1.99.6"/>
    </reaction>
</comment>
<dbReference type="CDD" id="cd01171">
    <property type="entry name" value="YXKO-related"/>
    <property type="match status" value="1"/>
</dbReference>
<evidence type="ECO:0000256" key="12">
    <source>
        <dbReference type="ARBA" id="ARBA00023239"/>
    </source>
</evidence>
<dbReference type="Gene3D" id="3.40.1190.20">
    <property type="match status" value="1"/>
</dbReference>
<evidence type="ECO:0000256" key="9">
    <source>
        <dbReference type="ARBA" id="ARBA00022958"/>
    </source>
</evidence>
<accession>A0ABP3B355</accession>
<proteinExistence type="inferred from homology"/>
<feature type="binding site" evidence="17">
    <location>
        <position position="376"/>
    </location>
    <ligand>
        <name>(6S)-NADPHX</name>
        <dbReference type="ChEBI" id="CHEBI:64076"/>
    </ligand>
</feature>
<comment type="caution">
    <text evidence="18">Lacks conserved residue(s) required for the propagation of feature annotation.</text>
</comment>
<keyword evidence="23" id="KW-1185">Reference proteome</keyword>
<dbReference type="PIRSF" id="PIRSF017184">
    <property type="entry name" value="Nnr"/>
    <property type="match status" value="1"/>
</dbReference>
<dbReference type="InterPro" id="IPR036652">
    <property type="entry name" value="YjeF_N_dom_sf"/>
</dbReference>
<evidence type="ECO:0000259" key="20">
    <source>
        <dbReference type="PROSITE" id="PS51383"/>
    </source>
</evidence>
<name>A0ABP3B355_9FLAO</name>
<reference evidence="22 23" key="1">
    <citation type="journal article" date="2014" name="Genome Announc.">
        <title>Draft Genome Sequence of the Carrageenan-Degrading Bacterium Cellulophaga sp. Strain KL-A, Isolated from Decaying Marine Algae.</title>
        <authorList>
            <person name="Shan D."/>
            <person name="Ying J."/>
            <person name="Li X."/>
            <person name="Gao Z."/>
            <person name="Wei G."/>
            <person name="Shao Z."/>
        </authorList>
    </citation>
    <scope>NUCLEOTIDE SEQUENCE [LARGE SCALE GENOMIC DNA]</scope>
    <source>
        <strain evidence="22 23">KL-A</strain>
    </source>
</reference>
<dbReference type="InterPro" id="IPR029056">
    <property type="entry name" value="Ribokinase-like"/>
</dbReference>
<evidence type="ECO:0000256" key="2">
    <source>
        <dbReference type="ARBA" id="ARBA00000909"/>
    </source>
</evidence>
<evidence type="ECO:0000256" key="18">
    <source>
        <dbReference type="HAMAP-Rule" id="MF_01966"/>
    </source>
</evidence>
<keyword evidence="6 17" id="KW-0547">Nucleotide-binding</keyword>
<feature type="binding site" evidence="18">
    <location>
        <position position="162"/>
    </location>
    <ligand>
        <name>K(+)</name>
        <dbReference type="ChEBI" id="CHEBI:29103"/>
    </ligand>
</feature>
<evidence type="ECO:0000256" key="1">
    <source>
        <dbReference type="ARBA" id="ARBA00000013"/>
    </source>
</evidence>
<dbReference type="EC" id="4.2.1.136" evidence="19"/>
<keyword evidence="5 18" id="KW-0479">Metal-binding</keyword>
<sequence length="514" mass="56516">MKIFTGEQIYQADKFTIEKQQITSDELMERVAVQLFNWLHLRLQGAQPKIHLFCGIGNNGGDGLAVARHLQEHGYNIEVYIVNYNEKRTDEFLTNLKRLKDRNVWPNFLSKETELPAISREDIVVDAIFGIGLNRTPDDWVASLMTHINNSEAFVLAVDVPSGLFLDKVVENPNAIIHANHILTFQSPKLAFFLPQTGIYCNQWEIIDIGIDVEFLTVTETTYTLISKNEVLQSYMPREKFAHKGTYGHSLIIGGSYGKIGATILAAKGALNSGSGLVSAFLPQCGYIPMQSAMPEIMVQTDVNENTITDFHFNLKPTVIGVGPGLGKASETVEAFTKFLQNNKIPLVIDADALNIISENKDLLKLIPEDSVLTPHPKELERLIGVWDNDFDKLEKAKLFSLELKCVLVIKGAHTIVLYKGKGFINTSGNPGMATAGSGDVLTGVITGLIAQGYPKVLAAIFGVYLHGSAGDLAVEKLGYQSLTASSIANTIGGAFIELFKRPEVPQQQEQQQA</sequence>
<comment type="cofactor">
    <cofactor evidence="18 19">
        <name>K(+)</name>
        <dbReference type="ChEBI" id="CHEBI:29103"/>
    </cofactor>
    <text evidence="18 19">Binds 1 potassium ion per subunit.</text>
</comment>
<evidence type="ECO:0000256" key="5">
    <source>
        <dbReference type="ARBA" id="ARBA00022723"/>
    </source>
</evidence>
<evidence type="ECO:0000256" key="16">
    <source>
        <dbReference type="ARBA" id="ARBA00049209"/>
    </source>
</evidence>
<dbReference type="NCBIfam" id="TIGR00196">
    <property type="entry name" value="yjeF_cterm"/>
    <property type="match status" value="1"/>
</dbReference>
<evidence type="ECO:0000256" key="6">
    <source>
        <dbReference type="ARBA" id="ARBA00022741"/>
    </source>
</evidence>
<feature type="binding site" evidence="17">
    <location>
        <position position="440"/>
    </location>
    <ligand>
        <name>(6S)-NADPHX</name>
        <dbReference type="ChEBI" id="CHEBI:64076"/>
    </ligand>
</feature>
<comment type="cofactor">
    <cofactor evidence="17">
        <name>Mg(2+)</name>
        <dbReference type="ChEBI" id="CHEBI:18420"/>
    </cofactor>
</comment>
<keyword evidence="7 17" id="KW-0067">ATP-binding</keyword>
<dbReference type="PANTHER" id="PTHR12592:SF0">
    <property type="entry name" value="ATP-DEPENDENT (S)-NAD(P)H-HYDRATE DEHYDRATASE"/>
    <property type="match status" value="1"/>
</dbReference>
<feature type="domain" description="YjeF C-terminal" evidence="20">
    <location>
        <begin position="227"/>
        <end position="499"/>
    </location>
</feature>
<keyword evidence="13" id="KW-0511">Multifunctional enzyme</keyword>
<comment type="similarity">
    <text evidence="17">Belongs to the NnrD/CARKD family.</text>
</comment>
<dbReference type="InterPro" id="IPR030677">
    <property type="entry name" value="Nnr"/>
</dbReference>
<dbReference type="RefSeq" id="WP_034646813.1">
    <property type="nucleotide sequence ID" value="NZ_ARZX01000026.1"/>
</dbReference>
<dbReference type="InterPro" id="IPR000631">
    <property type="entry name" value="CARKD"/>
</dbReference>
<evidence type="ECO:0000256" key="11">
    <source>
        <dbReference type="ARBA" id="ARBA00023235"/>
    </source>
</evidence>
<comment type="function">
    <text evidence="14 19">Bifunctional enzyme that catalyzes the epimerization of the S- and R-forms of NAD(P)HX and the dehydration of the S-form of NAD(P)HX at the expense of ADP, which is converted to AMP. This allows the repair of both epimers of NAD(P)HX, a damaged form of NAD(P)H that is a result of enzymatic or heat-dependent hydration.</text>
</comment>
<comment type="catalytic activity">
    <reaction evidence="16 17 19">
        <text>(6S)-NADPHX + ADP = AMP + phosphate + NADPH + H(+)</text>
        <dbReference type="Rhea" id="RHEA:32235"/>
        <dbReference type="ChEBI" id="CHEBI:15378"/>
        <dbReference type="ChEBI" id="CHEBI:43474"/>
        <dbReference type="ChEBI" id="CHEBI:57783"/>
        <dbReference type="ChEBI" id="CHEBI:64076"/>
        <dbReference type="ChEBI" id="CHEBI:456215"/>
        <dbReference type="ChEBI" id="CHEBI:456216"/>
        <dbReference type="EC" id="4.2.1.136"/>
    </reaction>
</comment>
<dbReference type="PROSITE" id="PS51383">
    <property type="entry name" value="YJEF_C_3"/>
    <property type="match status" value="1"/>
</dbReference>
<comment type="subunit">
    <text evidence="17">Homotetramer.</text>
</comment>
<organism evidence="22 23">
    <name type="scientific">Cellulophaga geojensis KL-A</name>
    <dbReference type="NCBI Taxonomy" id="1328323"/>
    <lineage>
        <taxon>Bacteria</taxon>
        <taxon>Pseudomonadati</taxon>
        <taxon>Bacteroidota</taxon>
        <taxon>Flavobacteriia</taxon>
        <taxon>Flavobacteriales</taxon>
        <taxon>Flavobacteriaceae</taxon>
        <taxon>Cellulophaga</taxon>
    </lineage>
</organism>
<keyword evidence="12 17" id="KW-0456">Lyase</keyword>
<evidence type="ECO:0000256" key="10">
    <source>
        <dbReference type="ARBA" id="ARBA00023027"/>
    </source>
</evidence>
<evidence type="ECO:0000256" key="14">
    <source>
        <dbReference type="ARBA" id="ARBA00025153"/>
    </source>
</evidence>
<feature type="binding site" evidence="17">
    <location>
        <position position="262"/>
    </location>
    <ligand>
        <name>(6S)-NADPHX</name>
        <dbReference type="ChEBI" id="CHEBI:64076"/>
    </ligand>
</feature>
<comment type="catalytic activity">
    <reaction evidence="15 17 19">
        <text>(6S)-NADHX + ADP = AMP + phosphate + NADH + H(+)</text>
        <dbReference type="Rhea" id="RHEA:32223"/>
        <dbReference type="ChEBI" id="CHEBI:15378"/>
        <dbReference type="ChEBI" id="CHEBI:43474"/>
        <dbReference type="ChEBI" id="CHEBI:57945"/>
        <dbReference type="ChEBI" id="CHEBI:64074"/>
        <dbReference type="ChEBI" id="CHEBI:456215"/>
        <dbReference type="ChEBI" id="CHEBI:456216"/>
        <dbReference type="EC" id="4.2.1.136"/>
    </reaction>
</comment>
<evidence type="ECO:0000256" key="3">
    <source>
        <dbReference type="ARBA" id="ARBA00006001"/>
    </source>
</evidence>
<dbReference type="PROSITE" id="PS01050">
    <property type="entry name" value="YJEF_C_2"/>
    <property type="match status" value="1"/>
</dbReference>
<evidence type="ECO:0000256" key="17">
    <source>
        <dbReference type="HAMAP-Rule" id="MF_01965"/>
    </source>
</evidence>
<feature type="binding site" evidence="18">
    <location>
        <position position="126"/>
    </location>
    <ligand>
        <name>K(+)</name>
        <dbReference type="ChEBI" id="CHEBI:29103"/>
    </ligand>
</feature>
<comment type="catalytic activity">
    <reaction evidence="1 18 19">
        <text>(6R)-NADHX = (6S)-NADHX</text>
        <dbReference type="Rhea" id="RHEA:32215"/>
        <dbReference type="ChEBI" id="CHEBI:64074"/>
        <dbReference type="ChEBI" id="CHEBI:64075"/>
        <dbReference type="EC" id="5.1.99.6"/>
    </reaction>
</comment>
<dbReference type="InterPro" id="IPR004443">
    <property type="entry name" value="YjeF_N_dom"/>
</dbReference>
<feature type="binding site" evidence="18">
    <location>
        <position position="159"/>
    </location>
    <ligand>
        <name>(6S)-NADPHX</name>
        <dbReference type="ChEBI" id="CHEBI:64076"/>
    </ligand>
</feature>
<gene>
    <name evidence="17" type="primary">nnrD</name>
    <name evidence="18" type="synonym">nnrE</name>
    <name evidence="22" type="ORF">KLA_15475</name>
</gene>
<feature type="binding site" evidence="17">
    <location>
        <begin position="411"/>
        <end position="415"/>
    </location>
    <ligand>
        <name>AMP</name>
        <dbReference type="ChEBI" id="CHEBI:456215"/>
    </ligand>
</feature>
<evidence type="ECO:0000259" key="21">
    <source>
        <dbReference type="PROSITE" id="PS51385"/>
    </source>
</evidence>
<comment type="similarity">
    <text evidence="4 19">In the C-terminal section; belongs to the NnrD/CARKD family.</text>
</comment>
<dbReference type="EMBL" id="ARZX01000026">
    <property type="protein sequence ID" value="EWH11623.1"/>
    <property type="molecule type" value="Genomic_DNA"/>
</dbReference>
<keyword evidence="9 18" id="KW-0630">Potassium</keyword>
<evidence type="ECO:0000313" key="23">
    <source>
        <dbReference type="Proteomes" id="UP000019275"/>
    </source>
</evidence>
<feature type="binding site" evidence="18">
    <location>
        <begin position="130"/>
        <end position="136"/>
    </location>
    <ligand>
        <name>(6S)-NADPHX</name>
        <dbReference type="ChEBI" id="CHEBI:64076"/>
    </ligand>
</feature>
<evidence type="ECO:0000256" key="8">
    <source>
        <dbReference type="ARBA" id="ARBA00022857"/>
    </source>
</evidence>
<dbReference type="Gene3D" id="3.40.50.10260">
    <property type="entry name" value="YjeF N-terminal domain"/>
    <property type="match status" value="1"/>
</dbReference>
<dbReference type="Pfam" id="PF01256">
    <property type="entry name" value="Carb_kinase"/>
    <property type="match status" value="1"/>
</dbReference>
<feature type="binding site" evidence="17">
    <location>
        <position position="439"/>
    </location>
    <ligand>
        <name>AMP</name>
        <dbReference type="ChEBI" id="CHEBI:456215"/>
    </ligand>
</feature>
<dbReference type="SUPFAM" id="SSF64153">
    <property type="entry name" value="YjeF N-terminal domain-like"/>
    <property type="match status" value="1"/>
</dbReference>
<dbReference type="HAMAP" id="MF_01966">
    <property type="entry name" value="NADHX_epimerase"/>
    <property type="match status" value="1"/>
</dbReference>
<keyword evidence="11 18" id="KW-0413">Isomerase</keyword>
<evidence type="ECO:0000256" key="19">
    <source>
        <dbReference type="PIRNR" id="PIRNR017184"/>
    </source>
</evidence>
<evidence type="ECO:0000256" key="4">
    <source>
        <dbReference type="ARBA" id="ARBA00009524"/>
    </source>
</evidence>
<keyword evidence="8 17" id="KW-0521">NADP</keyword>
<evidence type="ECO:0000256" key="15">
    <source>
        <dbReference type="ARBA" id="ARBA00048238"/>
    </source>
</evidence>
<dbReference type="PROSITE" id="PS51385">
    <property type="entry name" value="YJEF_N"/>
    <property type="match status" value="1"/>
</dbReference>
<evidence type="ECO:0000313" key="22">
    <source>
        <dbReference type="EMBL" id="EWH11623.1"/>
    </source>
</evidence>
<dbReference type="Proteomes" id="UP000019275">
    <property type="component" value="Unassembled WGS sequence"/>
</dbReference>
<dbReference type="InterPro" id="IPR017953">
    <property type="entry name" value="Carbohydrate_kinase_pred_CS"/>
</dbReference>
<dbReference type="NCBIfam" id="TIGR00197">
    <property type="entry name" value="yjeF_nterm"/>
    <property type="match status" value="1"/>
</dbReference>
<comment type="function">
    <text evidence="18">Catalyzes the epimerization of the S- and R-forms of NAD(P)HX, a damaged form of NAD(P)H that is a result of enzymatic or heat-dependent hydration. This is a prerequisite for the S-specific NAD(P)H-hydrate dehydratase to allow the repair of both epimers of NAD(P)HX.</text>
</comment>
<dbReference type="HAMAP" id="MF_01965">
    <property type="entry name" value="NADHX_dehydratase"/>
    <property type="match status" value="1"/>
</dbReference>
<feature type="binding site" evidence="18">
    <location>
        <begin position="58"/>
        <end position="62"/>
    </location>
    <ligand>
        <name>(6S)-NADPHX</name>
        <dbReference type="ChEBI" id="CHEBI:64076"/>
    </ligand>
</feature>
<keyword evidence="10 17" id="KW-0520">NAD</keyword>